<feature type="region of interest" description="Disordered" evidence="1">
    <location>
        <begin position="49"/>
        <end position="131"/>
    </location>
</feature>
<evidence type="ECO:0000313" key="2">
    <source>
        <dbReference type="EMBL" id="ORV60417.1"/>
    </source>
</evidence>
<protein>
    <submittedName>
        <fullName evidence="2">Uncharacterized protein</fullName>
    </submittedName>
</protein>
<feature type="compositionally biased region" description="Low complexity" evidence="1">
    <location>
        <begin position="69"/>
        <end position="85"/>
    </location>
</feature>
<evidence type="ECO:0000313" key="3">
    <source>
        <dbReference type="Proteomes" id="UP000193738"/>
    </source>
</evidence>
<comment type="caution">
    <text evidence="2">The sequence shown here is derived from an EMBL/GenBank/DDBJ whole genome shotgun (WGS) entry which is preliminary data.</text>
</comment>
<sequence length="131" mass="12466">MPAGASAGAAASLTAVCPVVAAPVREGAGVGLKPVAASQMRTPADAVAEMSVGAAGRGDAGQTREEEPAAVGAPADAVAEAPVGAAGRGDAAQTREEEPPEPAMAPNAEARTADRPGCCPGRRAATAASGP</sequence>
<dbReference type="Proteomes" id="UP000193738">
    <property type="component" value="Unassembled WGS sequence"/>
</dbReference>
<proteinExistence type="predicted"/>
<gene>
    <name evidence="2" type="ORF">AWC07_18625</name>
</gene>
<name>A0A1X1UUA5_MYCGS</name>
<dbReference type="AlphaFoldDB" id="A0A1X1UUA5"/>
<dbReference type="EMBL" id="LQOX01000147">
    <property type="protein sequence ID" value="ORV60417.1"/>
    <property type="molecule type" value="Genomic_DNA"/>
</dbReference>
<keyword evidence="3" id="KW-1185">Reference proteome</keyword>
<reference evidence="2 3" key="1">
    <citation type="submission" date="2016-01" db="EMBL/GenBank/DDBJ databases">
        <title>The new phylogeny of the genus Mycobacterium.</title>
        <authorList>
            <person name="Tarcisio F."/>
            <person name="Conor M."/>
            <person name="Antonella G."/>
            <person name="Elisabetta G."/>
            <person name="Giulia F.S."/>
            <person name="Sara T."/>
            <person name="Anna F."/>
            <person name="Clotilde B."/>
            <person name="Roberto B."/>
            <person name="Veronica D.S."/>
            <person name="Fabio R."/>
            <person name="Monica P."/>
            <person name="Olivier J."/>
            <person name="Enrico T."/>
            <person name="Nicola S."/>
        </authorList>
    </citation>
    <scope>NUCLEOTIDE SEQUENCE [LARGE SCALE GENOMIC DNA]</scope>
    <source>
        <strain evidence="2 3">DSM 43505</strain>
    </source>
</reference>
<evidence type="ECO:0000256" key="1">
    <source>
        <dbReference type="SAM" id="MobiDB-lite"/>
    </source>
</evidence>
<organism evidence="2 3">
    <name type="scientific">Mycobacterium gastri</name>
    <dbReference type="NCBI Taxonomy" id="1777"/>
    <lineage>
        <taxon>Bacteria</taxon>
        <taxon>Bacillati</taxon>
        <taxon>Actinomycetota</taxon>
        <taxon>Actinomycetes</taxon>
        <taxon>Mycobacteriales</taxon>
        <taxon>Mycobacteriaceae</taxon>
        <taxon>Mycobacterium</taxon>
    </lineage>
</organism>
<accession>A0A1X1UUA5</accession>